<evidence type="ECO:0000313" key="2">
    <source>
        <dbReference type="EMBL" id="MES0837158.1"/>
    </source>
</evidence>
<proteinExistence type="predicted"/>
<keyword evidence="3" id="KW-1185">Reference proteome</keyword>
<name>A0ABV2A1H6_9ACTN</name>
<dbReference type="Proteomes" id="UP001432401">
    <property type="component" value="Unassembled WGS sequence"/>
</dbReference>
<reference evidence="2 3" key="1">
    <citation type="submission" date="2024-06" db="EMBL/GenBank/DDBJ databases">
        <authorList>
            <person name="Bataeva Y.V."/>
            <person name="Grigorian L.N."/>
            <person name="Solomentsev V.I."/>
        </authorList>
    </citation>
    <scope>NUCLEOTIDE SEQUENCE [LARGE SCALE GENOMIC DNA]</scope>
    <source>
        <strain evidence="3">SCPM-O-B-12605 (RCAM04882)</strain>
    </source>
</reference>
<dbReference type="RefSeq" id="WP_352986053.1">
    <property type="nucleotide sequence ID" value="NZ_JBEQNA010000003.1"/>
</dbReference>
<evidence type="ECO:0000313" key="3">
    <source>
        <dbReference type="Proteomes" id="UP001432401"/>
    </source>
</evidence>
<evidence type="ECO:0000256" key="1">
    <source>
        <dbReference type="SAM" id="MobiDB-lite"/>
    </source>
</evidence>
<feature type="region of interest" description="Disordered" evidence="1">
    <location>
        <begin position="146"/>
        <end position="214"/>
    </location>
</feature>
<accession>A0ABV2A1H6</accession>
<protein>
    <submittedName>
        <fullName evidence="2">Uncharacterized protein</fullName>
    </submittedName>
</protein>
<dbReference type="EMBL" id="JBEQNB010000016">
    <property type="protein sequence ID" value="MES0837158.1"/>
    <property type="molecule type" value="Genomic_DNA"/>
</dbReference>
<organism evidence="2 3">
    <name type="scientific">Nocardiopsis tropica</name>
    <dbReference type="NCBI Taxonomy" id="109330"/>
    <lineage>
        <taxon>Bacteria</taxon>
        <taxon>Bacillati</taxon>
        <taxon>Actinomycetota</taxon>
        <taxon>Actinomycetes</taxon>
        <taxon>Streptosporangiales</taxon>
        <taxon>Nocardiopsidaceae</taxon>
        <taxon>Nocardiopsis</taxon>
    </lineage>
</organism>
<gene>
    <name evidence="2" type="ORF">ABUK86_25505</name>
</gene>
<feature type="compositionally biased region" description="Basic and acidic residues" evidence="1">
    <location>
        <begin position="155"/>
        <end position="187"/>
    </location>
</feature>
<comment type="caution">
    <text evidence="2">The sequence shown here is derived from an EMBL/GenBank/DDBJ whole genome shotgun (WGS) entry which is preliminary data.</text>
</comment>
<sequence>MRLSALLDPDSVPLDSDATVSVLLDITAPGRAEDPDTACAPVAREAGYPPAGTARAVSLRVPVGPRLSGARVVGGTPSRRLPDGSLVVELGDFRSGEGRRLLLRLEVPGLSCPGPATVTALEAAYVDPATLAAHTAVLPVTVDVVPGGRASSRANRSDSTRERGRDGAPPREGVIRGEQTDRGRPTPDRAPPAPGGGGRRGPGTPRDSGPPPNR</sequence>